<sequence length="161" mass="17968">MEVLLAAGGVHVTVVSVVSAQMLECNSPWQWMCNNGECIAQYDLCNGIAQCSDASDEADCALRNSQQNYLGVPREEQMKPSTSKSTVQNLSTPASSFFNIPPIDDVRWLAFVAVAILLFIAYICVRFRRKRGSTNNRAYGMRHRSNMDEDEDDLLISSMYS</sequence>
<keyword evidence="3" id="KW-0472">Membrane</keyword>
<evidence type="ECO:0000256" key="1">
    <source>
        <dbReference type="ARBA" id="ARBA00023157"/>
    </source>
</evidence>
<dbReference type="CDD" id="cd00112">
    <property type="entry name" value="LDLa"/>
    <property type="match status" value="1"/>
</dbReference>
<evidence type="ECO:0000256" key="3">
    <source>
        <dbReference type="SAM" id="Phobius"/>
    </source>
</evidence>
<evidence type="ECO:0000256" key="2">
    <source>
        <dbReference type="PROSITE-ProRule" id="PRU00124"/>
    </source>
</evidence>
<feature type="transmembrane region" description="Helical" evidence="3">
    <location>
        <begin position="108"/>
        <end position="127"/>
    </location>
</feature>
<proteinExistence type="predicted"/>
<feature type="disulfide bond" evidence="2">
    <location>
        <begin position="45"/>
        <end position="60"/>
    </location>
</feature>
<dbReference type="PROSITE" id="PS01209">
    <property type="entry name" value="LDLRA_1"/>
    <property type="match status" value="1"/>
</dbReference>
<dbReference type="OrthoDB" id="6076617at2759"/>
<name>A0A0B2UT02_TOXCA</name>
<evidence type="ECO:0000256" key="4">
    <source>
        <dbReference type="SAM" id="SignalP"/>
    </source>
</evidence>
<organism evidence="5 6">
    <name type="scientific">Toxocara canis</name>
    <name type="common">Canine roundworm</name>
    <dbReference type="NCBI Taxonomy" id="6265"/>
    <lineage>
        <taxon>Eukaryota</taxon>
        <taxon>Metazoa</taxon>
        <taxon>Ecdysozoa</taxon>
        <taxon>Nematoda</taxon>
        <taxon>Chromadorea</taxon>
        <taxon>Rhabditida</taxon>
        <taxon>Spirurina</taxon>
        <taxon>Ascaridomorpha</taxon>
        <taxon>Ascaridoidea</taxon>
        <taxon>Toxocaridae</taxon>
        <taxon>Toxocara</taxon>
    </lineage>
</organism>
<dbReference type="SMART" id="SM00192">
    <property type="entry name" value="LDLa"/>
    <property type="match status" value="1"/>
</dbReference>
<dbReference type="InterPro" id="IPR036055">
    <property type="entry name" value="LDL_receptor-like_sf"/>
</dbReference>
<keyword evidence="3" id="KW-0812">Transmembrane</keyword>
<keyword evidence="1 2" id="KW-1015">Disulfide bond</keyword>
<comment type="caution">
    <text evidence="5">The sequence shown here is derived from an EMBL/GenBank/DDBJ whole genome shotgun (WGS) entry which is preliminary data.</text>
</comment>
<evidence type="ECO:0000313" key="5">
    <source>
        <dbReference type="EMBL" id="KHN74161.1"/>
    </source>
</evidence>
<dbReference type="InterPro" id="IPR023415">
    <property type="entry name" value="LDLR_class-A_CS"/>
</dbReference>
<protein>
    <submittedName>
        <fullName evidence="5">Uncharacterized protein</fullName>
    </submittedName>
</protein>
<dbReference type="SUPFAM" id="SSF57424">
    <property type="entry name" value="LDL receptor-like module"/>
    <property type="match status" value="1"/>
</dbReference>
<gene>
    <name evidence="5" type="ORF">Tcan_18841</name>
</gene>
<feature type="signal peptide" evidence="4">
    <location>
        <begin position="1"/>
        <end position="20"/>
    </location>
</feature>
<comment type="caution">
    <text evidence="2">Lacks conserved residue(s) required for the propagation of feature annotation.</text>
</comment>
<evidence type="ECO:0000313" key="6">
    <source>
        <dbReference type="Proteomes" id="UP000031036"/>
    </source>
</evidence>
<keyword evidence="6" id="KW-1185">Reference proteome</keyword>
<dbReference type="EMBL" id="JPKZ01002964">
    <property type="protein sequence ID" value="KHN74161.1"/>
    <property type="molecule type" value="Genomic_DNA"/>
</dbReference>
<dbReference type="PROSITE" id="PS50068">
    <property type="entry name" value="LDLRA_2"/>
    <property type="match status" value="1"/>
</dbReference>
<dbReference type="OMA" id="AQYDLCN"/>
<dbReference type="PANTHER" id="PTHR46876">
    <property type="entry name" value="LOW-DENSITY LIPOPROTEIN RECEPTOR-RELATED PROTEIN 11"/>
    <property type="match status" value="1"/>
</dbReference>
<reference evidence="5 6" key="1">
    <citation type="submission" date="2014-11" db="EMBL/GenBank/DDBJ databases">
        <title>Genetic blueprint of the zoonotic pathogen Toxocara canis.</title>
        <authorList>
            <person name="Zhu X.-Q."/>
            <person name="Korhonen P.K."/>
            <person name="Cai H."/>
            <person name="Young N.D."/>
            <person name="Nejsum P."/>
            <person name="von Samson-Himmelstjerna G."/>
            <person name="Boag P.R."/>
            <person name="Tan P."/>
            <person name="Li Q."/>
            <person name="Min J."/>
            <person name="Yang Y."/>
            <person name="Wang X."/>
            <person name="Fang X."/>
            <person name="Hall R.S."/>
            <person name="Hofmann A."/>
            <person name="Sternberg P.W."/>
            <person name="Jex A.R."/>
            <person name="Gasser R.B."/>
        </authorList>
    </citation>
    <scope>NUCLEOTIDE SEQUENCE [LARGE SCALE GENOMIC DNA]</scope>
    <source>
        <strain evidence="5">PN_DK_2014</strain>
    </source>
</reference>
<dbReference type="InterPro" id="IPR002172">
    <property type="entry name" value="LDrepeatLR_classA_rpt"/>
</dbReference>
<dbReference type="Proteomes" id="UP000031036">
    <property type="component" value="Unassembled WGS sequence"/>
</dbReference>
<keyword evidence="4" id="KW-0732">Signal</keyword>
<dbReference type="Gene3D" id="4.10.400.10">
    <property type="entry name" value="Low-density Lipoprotein Receptor"/>
    <property type="match status" value="1"/>
</dbReference>
<feature type="disulfide bond" evidence="2">
    <location>
        <begin position="33"/>
        <end position="51"/>
    </location>
</feature>
<dbReference type="PANTHER" id="PTHR46876:SF1">
    <property type="entry name" value="LOW-DENSITY LIPOPROTEIN RECEPTOR-RELATED PROTEIN 11"/>
    <property type="match status" value="1"/>
</dbReference>
<dbReference type="AlphaFoldDB" id="A0A0B2UT02"/>
<feature type="chain" id="PRO_5002077572" evidence="4">
    <location>
        <begin position="21"/>
        <end position="161"/>
    </location>
</feature>
<dbReference type="Pfam" id="PF00057">
    <property type="entry name" value="Ldl_recept_a"/>
    <property type="match status" value="1"/>
</dbReference>
<accession>A0A0B2UT02</accession>
<keyword evidence="3" id="KW-1133">Transmembrane helix</keyword>